<reference evidence="1" key="1">
    <citation type="journal article" date="2015" name="Genome Biol. Evol.">
        <title>Organellar Genomes of White Spruce (Picea glauca): Assembly and Annotation.</title>
        <authorList>
            <person name="Jackman S.D."/>
            <person name="Warren R.L."/>
            <person name="Gibb E.A."/>
            <person name="Vandervalk B.P."/>
            <person name="Mohamadi H."/>
            <person name="Chu J."/>
            <person name="Raymond A."/>
            <person name="Pleasance S."/>
            <person name="Coope R."/>
            <person name="Wildung M.R."/>
            <person name="Ritland C.E."/>
            <person name="Bousquet J."/>
            <person name="Jones S.J."/>
            <person name="Bohlmann J."/>
            <person name="Birol I."/>
        </authorList>
    </citation>
    <scope>NUCLEOTIDE SEQUENCE [LARGE SCALE GENOMIC DNA]</scope>
    <source>
        <tissue evidence="1">Flushing bud</tissue>
    </source>
</reference>
<sequence length="67" mass="7623">MEILIMHTNQLTLSLRTHGDTKAEPGNTRSRYWGYKIKVLGIHNQVSTIASSNGTIHCIFTWKLLLI</sequence>
<protein>
    <submittedName>
        <fullName evidence="1">Uncharacterized protein</fullName>
    </submittedName>
</protein>
<geneLocation type="mitochondrion" evidence="1"/>
<dbReference type="AlphaFoldDB" id="A0A101LXS8"/>
<name>A0A101LXS8_PICGL</name>
<accession>A0A101LXS8</accession>
<gene>
    <name evidence="1" type="ORF">ABT39_MTgene5511</name>
</gene>
<organism evidence="1">
    <name type="scientific">Picea glauca</name>
    <name type="common">White spruce</name>
    <name type="synonym">Pinus glauca</name>
    <dbReference type="NCBI Taxonomy" id="3330"/>
    <lineage>
        <taxon>Eukaryota</taxon>
        <taxon>Viridiplantae</taxon>
        <taxon>Streptophyta</taxon>
        <taxon>Embryophyta</taxon>
        <taxon>Tracheophyta</taxon>
        <taxon>Spermatophyta</taxon>
        <taxon>Pinopsida</taxon>
        <taxon>Pinidae</taxon>
        <taxon>Conifers I</taxon>
        <taxon>Pinales</taxon>
        <taxon>Pinaceae</taxon>
        <taxon>Picea</taxon>
    </lineage>
</organism>
<dbReference type="EMBL" id="LKAM01000007">
    <property type="protein sequence ID" value="KUM47326.1"/>
    <property type="molecule type" value="Genomic_DNA"/>
</dbReference>
<comment type="caution">
    <text evidence="1">The sequence shown here is derived from an EMBL/GenBank/DDBJ whole genome shotgun (WGS) entry which is preliminary data.</text>
</comment>
<keyword evidence="1" id="KW-0496">Mitochondrion</keyword>
<evidence type="ECO:0000313" key="1">
    <source>
        <dbReference type="EMBL" id="KUM47326.1"/>
    </source>
</evidence>
<proteinExistence type="predicted"/>